<dbReference type="PANTHER" id="PTHR30158">
    <property type="entry name" value="ACRA/E-RELATED COMPONENT OF DRUG EFFLUX TRANSPORTER"/>
    <property type="match status" value="1"/>
</dbReference>
<feature type="coiled-coil region" evidence="3">
    <location>
        <begin position="107"/>
        <end position="134"/>
    </location>
</feature>
<comment type="subcellular location">
    <subcellularLocation>
        <location evidence="1">Cell envelope</location>
    </subcellularLocation>
</comment>
<comment type="similarity">
    <text evidence="2">Belongs to the membrane fusion protein (MFP) (TC 8.A.1) family.</text>
</comment>
<evidence type="ECO:0000313" key="9">
    <source>
        <dbReference type="EMBL" id="EEF62719.1"/>
    </source>
</evidence>
<dbReference type="InterPro" id="IPR058627">
    <property type="entry name" value="MdtA-like_C"/>
</dbReference>
<protein>
    <submittedName>
        <fullName evidence="9">Efflux transporter, RND family, MFP subunit</fullName>
    </submittedName>
</protein>
<dbReference type="Pfam" id="PF25917">
    <property type="entry name" value="BSH_RND"/>
    <property type="match status" value="1"/>
</dbReference>
<sequence precursor="true">MHSSKVVFRSLGLCLLAVISMTGCSHNEAASQKQGEGPPVEVGVVTVKSEAVPVTTELPGRIDAVRMAQVRARVAGILLKQLFKEGADVNEGDVLFEIDPAPLHAIYDSAKANVAKAEANLTQAQAKADRYKNLVEFNAVSKQDYVDAVATAEQAGAEVLAAKAALETASLNLGYAKVTAPISGKIGKAKVTEGALVGQNEATELAVIQQMDPVYFDFTQSSTDVLRLRQALKKGNLQSVSPEAVKISLLLEDGTTYANEGKLMFSDISVDPTTGMITLRAEFPNAERMLLPGMFARARLEQAVNNEALTVPQRGVARGPNGTATVLVVDADNKVQSRLVQAETAVGDKWVVSSGVKAGDRVIVEGVQKVRPGATVKTVPFVESEKQEASAQTTPKAN</sequence>
<dbReference type="Pfam" id="PF25876">
    <property type="entry name" value="HH_MFP_RND"/>
    <property type="match status" value="1"/>
</dbReference>
<dbReference type="GO" id="GO:0022857">
    <property type="term" value="F:transmembrane transporter activity"/>
    <property type="evidence" value="ECO:0007669"/>
    <property type="project" value="InterPro"/>
</dbReference>
<name>B9XB34_PEDPL</name>
<evidence type="ECO:0000259" key="5">
    <source>
        <dbReference type="Pfam" id="PF25876"/>
    </source>
</evidence>
<evidence type="ECO:0000259" key="7">
    <source>
        <dbReference type="Pfam" id="PF25944"/>
    </source>
</evidence>
<evidence type="ECO:0000256" key="4">
    <source>
        <dbReference type="SAM" id="SignalP"/>
    </source>
</evidence>
<dbReference type="Gene3D" id="2.40.30.170">
    <property type="match status" value="1"/>
</dbReference>
<dbReference type="Pfam" id="PF25944">
    <property type="entry name" value="Beta-barrel_RND"/>
    <property type="match status" value="1"/>
</dbReference>
<dbReference type="EMBL" id="ABOX02000003">
    <property type="protein sequence ID" value="EEF62719.1"/>
    <property type="molecule type" value="Genomic_DNA"/>
</dbReference>
<dbReference type="Pfam" id="PF25967">
    <property type="entry name" value="RND-MFP_C"/>
    <property type="match status" value="1"/>
</dbReference>
<keyword evidence="10" id="KW-1185">Reference proteome</keyword>
<keyword evidence="4" id="KW-0732">Signal</keyword>
<dbReference type="InterPro" id="IPR058624">
    <property type="entry name" value="MdtA-like_HH"/>
</dbReference>
<accession>B9XB34</accession>
<dbReference type="RefSeq" id="WP_007413032.1">
    <property type="nucleotide sequence ID" value="NZ_ABOX02000003.1"/>
</dbReference>
<reference evidence="9 10" key="1">
    <citation type="journal article" date="2011" name="J. Bacteriol.">
        <title>Genome sequence of 'Pedosphaera parvula' Ellin514, an aerobic Verrucomicrobial isolate from pasture soil.</title>
        <authorList>
            <person name="Kant R."/>
            <person name="van Passel M.W."/>
            <person name="Sangwan P."/>
            <person name="Palva A."/>
            <person name="Lucas S."/>
            <person name="Copeland A."/>
            <person name="Lapidus A."/>
            <person name="Glavina Del Rio T."/>
            <person name="Dalin E."/>
            <person name="Tice H."/>
            <person name="Bruce D."/>
            <person name="Goodwin L."/>
            <person name="Pitluck S."/>
            <person name="Chertkov O."/>
            <person name="Larimer F.W."/>
            <person name="Land M.L."/>
            <person name="Hauser L."/>
            <person name="Brettin T.S."/>
            <person name="Detter J.C."/>
            <person name="Han S."/>
            <person name="de Vos W.M."/>
            <person name="Janssen P.H."/>
            <person name="Smidt H."/>
        </authorList>
    </citation>
    <scope>NUCLEOTIDE SEQUENCE [LARGE SCALE GENOMIC DNA]</scope>
    <source>
        <strain evidence="9 10">Ellin514</strain>
    </source>
</reference>
<dbReference type="Gene3D" id="1.10.287.470">
    <property type="entry name" value="Helix hairpin bin"/>
    <property type="match status" value="1"/>
</dbReference>
<dbReference type="Gene3D" id="2.40.50.100">
    <property type="match status" value="1"/>
</dbReference>
<evidence type="ECO:0000256" key="3">
    <source>
        <dbReference type="SAM" id="Coils"/>
    </source>
</evidence>
<feature type="signal peptide" evidence="4">
    <location>
        <begin position="1"/>
        <end position="29"/>
    </location>
</feature>
<gene>
    <name evidence="9" type="ORF">Cflav_PD5354</name>
</gene>
<dbReference type="InterPro" id="IPR006143">
    <property type="entry name" value="RND_pump_MFP"/>
</dbReference>
<evidence type="ECO:0000256" key="1">
    <source>
        <dbReference type="ARBA" id="ARBA00004196"/>
    </source>
</evidence>
<dbReference type="AlphaFoldDB" id="B9XB34"/>
<feature type="domain" description="Multidrug resistance protein MdtA-like beta-barrel" evidence="7">
    <location>
        <begin position="213"/>
        <end position="302"/>
    </location>
</feature>
<dbReference type="NCBIfam" id="TIGR01730">
    <property type="entry name" value="RND_mfp"/>
    <property type="match status" value="1"/>
</dbReference>
<comment type="caution">
    <text evidence="9">The sequence shown here is derived from an EMBL/GenBank/DDBJ whole genome shotgun (WGS) entry which is preliminary data.</text>
</comment>
<dbReference type="InterPro" id="IPR058626">
    <property type="entry name" value="MdtA-like_b-barrel"/>
</dbReference>
<dbReference type="OrthoDB" id="9801814at2"/>
<feature type="chain" id="PRO_5002894600" evidence="4">
    <location>
        <begin position="30"/>
        <end position="398"/>
    </location>
</feature>
<feature type="domain" description="Multidrug resistance protein MdtA-like alpha-helical hairpin" evidence="5">
    <location>
        <begin position="107"/>
        <end position="176"/>
    </location>
</feature>
<dbReference type="FunFam" id="2.40.420.20:FF:000001">
    <property type="entry name" value="Efflux RND transporter periplasmic adaptor subunit"/>
    <property type="match status" value="1"/>
</dbReference>
<evidence type="ECO:0000256" key="2">
    <source>
        <dbReference type="ARBA" id="ARBA00009477"/>
    </source>
</evidence>
<keyword evidence="3" id="KW-0175">Coiled coil</keyword>
<feature type="domain" description="Multidrug resistance protein MdtA-like C-terminal permuted SH3" evidence="8">
    <location>
        <begin position="308"/>
        <end position="369"/>
    </location>
</feature>
<evidence type="ECO:0000313" key="10">
    <source>
        <dbReference type="Proteomes" id="UP000003688"/>
    </source>
</evidence>
<evidence type="ECO:0000259" key="8">
    <source>
        <dbReference type="Pfam" id="PF25967"/>
    </source>
</evidence>
<dbReference type="SUPFAM" id="SSF111369">
    <property type="entry name" value="HlyD-like secretion proteins"/>
    <property type="match status" value="1"/>
</dbReference>
<dbReference type="InterPro" id="IPR058625">
    <property type="entry name" value="MdtA-like_BSH"/>
</dbReference>
<dbReference type="GO" id="GO:0005886">
    <property type="term" value="C:plasma membrane"/>
    <property type="evidence" value="ECO:0007669"/>
    <property type="project" value="UniProtKB-SubCell"/>
</dbReference>
<evidence type="ECO:0000259" key="6">
    <source>
        <dbReference type="Pfam" id="PF25917"/>
    </source>
</evidence>
<dbReference type="PANTHER" id="PTHR30158:SF3">
    <property type="entry name" value="MULTIDRUG EFFLUX PUMP SUBUNIT ACRA-RELATED"/>
    <property type="match status" value="1"/>
</dbReference>
<proteinExistence type="inferred from homology"/>
<feature type="domain" description="Multidrug resistance protein MdtA-like barrel-sandwich hybrid" evidence="6">
    <location>
        <begin position="66"/>
        <end position="209"/>
    </location>
</feature>
<dbReference type="Gene3D" id="2.40.420.20">
    <property type="match status" value="1"/>
</dbReference>
<dbReference type="Proteomes" id="UP000003688">
    <property type="component" value="Unassembled WGS sequence"/>
</dbReference>
<organism evidence="9 10">
    <name type="scientific">Pedosphaera parvula (strain Ellin514)</name>
    <dbReference type="NCBI Taxonomy" id="320771"/>
    <lineage>
        <taxon>Bacteria</taxon>
        <taxon>Pseudomonadati</taxon>
        <taxon>Verrucomicrobiota</taxon>
        <taxon>Pedosphaerae</taxon>
        <taxon>Pedosphaerales</taxon>
        <taxon>Pedosphaeraceae</taxon>
        <taxon>Pedosphaera</taxon>
    </lineage>
</organism>
<dbReference type="GO" id="GO:0046677">
    <property type="term" value="P:response to antibiotic"/>
    <property type="evidence" value="ECO:0007669"/>
    <property type="project" value="TreeGrafter"/>
</dbReference>
<dbReference type="PROSITE" id="PS51257">
    <property type="entry name" value="PROKAR_LIPOPROTEIN"/>
    <property type="match status" value="1"/>
</dbReference>
<dbReference type="STRING" id="320771.Cflav_PD5354"/>